<proteinExistence type="evidence at transcript level"/>
<protein>
    <submittedName>
        <fullName evidence="1">Uncharacterized protein</fullName>
    </submittedName>
</protein>
<dbReference type="EMBL" id="KT246945">
    <property type="protein sequence ID" value="ALL41036.1"/>
    <property type="molecule type" value="mRNA"/>
</dbReference>
<reference evidence="1" key="1">
    <citation type="submission" date="2015-07" db="EMBL/GenBank/DDBJ databases">
        <title>Elucidating the P. pachyrhizi secretome and potential effectors.</title>
        <authorList>
            <person name="de Carvalho M.C.C.G."/>
            <person name="Nascimento L.C."/>
            <person name="Darben L.M."/>
            <person name="Polizel-Podanosqui A.M."/>
            <person name="Lopes-Caitar V.S."/>
            <person name="Rocha C.S."/>
            <person name="Qi M."/>
            <person name="Carazolle M."/>
            <person name="Kuwahara M.K."/>
            <person name="Pereira G.A.G."/>
            <person name="Abdelnoor R.V."/>
            <person name="Whitham S.A."/>
            <person name="Marcelino-Guimaraes F.C."/>
        </authorList>
    </citation>
    <scope>NUCLEOTIDE SEQUENCE</scope>
</reference>
<dbReference type="EMBL" id="KT247316">
    <property type="protein sequence ID" value="ALL41405.1"/>
    <property type="molecule type" value="mRNA"/>
</dbReference>
<organism evidence="1">
    <name type="scientific">Phakopsora pachyrhizi</name>
    <name type="common">Asian soybean rust disease fungus</name>
    <dbReference type="NCBI Taxonomy" id="170000"/>
    <lineage>
        <taxon>Eukaryota</taxon>
        <taxon>Fungi</taxon>
        <taxon>Dikarya</taxon>
        <taxon>Basidiomycota</taxon>
        <taxon>Pucciniomycotina</taxon>
        <taxon>Pucciniomycetes</taxon>
        <taxon>Pucciniales</taxon>
        <taxon>Phakopsoraceae</taxon>
        <taxon>Phakopsora</taxon>
    </lineage>
</organism>
<evidence type="ECO:0000313" key="1">
    <source>
        <dbReference type="EMBL" id="ALL41024.1"/>
    </source>
</evidence>
<accession>A0A0S1MJG2</accession>
<dbReference type="EMBL" id="KT246933">
    <property type="protein sequence ID" value="ALL41024.1"/>
    <property type="molecule type" value="mRNA"/>
</dbReference>
<sequence>MTLFSTFTLIPSYHTHLALLLTFSAFFAISALPLAPTDYFKIYFSIRRAIFSASALSCCNSLDSSKRLQAYFFKLSFITFSQKKKEHVEIPYFRLQL</sequence>
<name>A0A0S1MJG2_PHAPC</name>
<dbReference type="AlphaFoldDB" id="A0A0S1MJG2"/>